<dbReference type="InterPro" id="IPR000719">
    <property type="entry name" value="Prot_kinase_dom"/>
</dbReference>
<dbReference type="AlphaFoldDB" id="A0A914PWU9"/>
<keyword evidence="5" id="KW-0067">ATP-binding</keyword>
<evidence type="ECO:0000256" key="1">
    <source>
        <dbReference type="ARBA" id="ARBA00022527"/>
    </source>
</evidence>
<dbReference type="PROSITE" id="PS50011">
    <property type="entry name" value="PROTEIN_KINASE_DOM"/>
    <property type="match status" value="1"/>
</dbReference>
<dbReference type="CDD" id="cd14017">
    <property type="entry name" value="STKc_TTBK"/>
    <property type="match status" value="1"/>
</dbReference>
<evidence type="ECO:0000313" key="8">
    <source>
        <dbReference type="WBParaSite" id="PDA_v2.g20865.t1"/>
    </source>
</evidence>
<keyword evidence="1" id="KW-0723">Serine/threonine-protein kinase</keyword>
<dbReference type="Proteomes" id="UP000887578">
    <property type="component" value="Unplaced"/>
</dbReference>
<accession>A0A914PWU9</accession>
<organism evidence="7 8">
    <name type="scientific">Panagrolaimus davidi</name>
    <dbReference type="NCBI Taxonomy" id="227884"/>
    <lineage>
        <taxon>Eukaryota</taxon>
        <taxon>Metazoa</taxon>
        <taxon>Ecdysozoa</taxon>
        <taxon>Nematoda</taxon>
        <taxon>Chromadorea</taxon>
        <taxon>Rhabditida</taxon>
        <taxon>Tylenchina</taxon>
        <taxon>Panagrolaimomorpha</taxon>
        <taxon>Panagrolaimoidea</taxon>
        <taxon>Panagrolaimidae</taxon>
        <taxon>Panagrolaimus</taxon>
    </lineage>
</organism>
<protein>
    <submittedName>
        <fullName evidence="8">Protein kinase domain-containing protein</fullName>
    </submittedName>
</protein>
<evidence type="ECO:0000259" key="6">
    <source>
        <dbReference type="PROSITE" id="PS50011"/>
    </source>
</evidence>
<keyword evidence="7" id="KW-1185">Reference proteome</keyword>
<evidence type="ECO:0000256" key="4">
    <source>
        <dbReference type="ARBA" id="ARBA00022777"/>
    </source>
</evidence>
<dbReference type="Gene3D" id="1.10.510.10">
    <property type="entry name" value="Transferase(Phosphotransferase) domain 1"/>
    <property type="match status" value="1"/>
</dbReference>
<dbReference type="SUPFAM" id="SSF56112">
    <property type="entry name" value="Protein kinase-like (PK-like)"/>
    <property type="match status" value="1"/>
</dbReference>
<evidence type="ECO:0000313" key="7">
    <source>
        <dbReference type="Proteomes" id="UP000887578"/>
    </source>
</evidence>
<dbReference type="InterPro" id="IPR050235">
    <property type="entry name" value="CK1_Ser-Thr_kinase"/>
</dbReference>
<dbReference type="PANTHER" id="PTHR11909">
    <property type="entry name" value="CASEIN KINASE-RELATED"/>
    <property type="match status" value="1"/>
</dbReference>
<dbReference type="InterPro" id="IPR011009">
    <property type="entry name" value="Kinase-like_dom_sf"/>
</dbReference>
<keyword evidence="4" id="KW-0418">Kinase</keyword>
<dbReference type="Pfam" id="PF00069">
    <property type="entry name" value="Pkinase"/>
    <property type="match status" value="1"/>
</dbReference>
<dbReference type="GO" id="GO:0005524">
    <property type="term" value="F:ATP binding"/>
    <property type="evidence" value="ECO:0007669"/>
    <property type="project" value="UniProtKB-KW"/>
</dbReference>
<evidence type="ECO:0000256" key="5">
    <source>
        <dbReference type="ARBA" id="ARBA00022840"/>
    </source>
</evidence>
<evidence type="ECO:0000256" key="3">
    <source>
        <dbReference type="ARBA" id="ARBA00022741"/>
    </source>
</evidence>
<dbReference type="InterPro" id="IPR047916">
    <property type="entry name" value="TTBK_Asator-like_STKc"/>
</dbReference>
<evidence type="ECO:0000256" key="2">
    <source>
        <dbReference type="ARBA" id="ARBA00022679"/>
    </source>
</evidence>
<keyword evidence="2" id="KW-0808">Transferase</keyword>
<dbReference type="GO" id="GO:0004674">
    <property type="term" value="F:protein serine/threonine kinase activity"/>
    <property type="evidence" value="ECO:0007669"/>
    <property type="project" value="UniProtKB-KW"/>
</dbReference>
<sequence length="292" mass="33406">MRGTQASHIAFAHLFLGFTIKKKLGEGACGTVYLVHNVKNDKIRGAMKCEPQQKSKEDEILKMEVYVLRKIQSSNHACRLIASGKHTGFSFVVMSLLGKELSELRRRFPDRKMPLASTLKIGFQTITALQDLHVAGFIHRDVKPTNFACGHAQKHIIYMFDFGLARQIVLPDKNGNMKLREPRNKVCFRGTVRYCSLNVHFYKEQGKHDDLISLLYMLIELHTATLPWKGQLRREAGHLKETVSDSVLLKGCPQSFSDINTHLKKMTYFDNPPYEAFRESIKKDMKQAKVKL</sequence>
<feature type="domain" description="Protein kinase" evidence="6">
    <location>
        <begin position="18"/>
        <end position="292"/>
    </location>
</feature>
<name>A0A914PWU9_9BILA</name>
<dbReference type="SMART" id="SM00220">
    <property type="entry name" value="S_TKc"/>
    <property type="match status" value="1"/>
</dbReference>
<dbReference type="WBParaSite" id="PDA_v2.g20865.t1">
    <property type="protein sequence ID" value="PDA_v2.g20865.t1"/>
    <property type="gene ID" value="PDA_v2.g20865"/>
</dbReference>
<keyword evidence="3" id="KW-0547">Nucleotide-binding</keyword>
<proteinExistence type="predicted"/>
<reference evidence="8" key="1">
    <citation type="submission" date="2022-11" db="UniProtKB">
        <authorList>
            <consortium name="WormBaseParasite"/>
        </authorList>
    </citation>
    <scope>IDENTIFICATION</scope>
</reference>